<dbReference type="Proteomes" id="UP000233742">
    <property type="component" value="Chromosome"/>
</dbReference>
<dbReference type="OrthoDB" id="1271986at2"/>
<dbReference type="KEGG" id="paro:CUV01_11025"/>
<dbReference type="Gene3D" id="1.10.1040.10">
    <property type="entry name" value="N-(1-d-carboxylethyl)-l-norvaline Dehydrogenase, domain 2"/>
    <property type="match status" value="1"/>
</dbReference>
<gene>
    <name evidence="2" type="ORF">CUV01_11025</name>
</gene>
<evidence type="ECO:0000259" key="1">
    <source>
        <dbReference type="Pfam" id="PF09130"/>
    </source>
</evidence>
<name>A0A2K9EFV7_9RHOB</name>
<dbReference type="InterPro" id="IPR008927">
    <property type="entry name" value="6-PGluconate_DH-like_C_sf"/>
</dbReference>
<dbReference type="SUPFAM" id="SSF51735">
    <property type="entry name" value="NAD(P)-binding Rossmann-fold domains"/>
    <property type="match status" value="1"/>
</dbReference>
<sequence length="289" mass="30321">MTVIALPAAGAMGAGLGCVLAAHGATVLTMTEGRSEATRHRAEQAGMRPASLNELARADLILSVVPPAIAVTTAGQIIAALPGGHRPIYADLNAISPDRSREIADIVAGHADFVDGGIIGAPPRADSTGGPLIYLSGNATDAASLMVKHGLKTKVIDGGIGAASAVKMCYGAMTKGITGLTSAMLLAAERAGIGEVLHAELSRSQSQLLTRSEQTLPDMYGKAYRWVDEMDQIAAFLTPERPESQIWQGLARFYQMLADDEASDKSQVSDLDHFLKRREKTLGNSSRST</sequence>
<accession>A0A2K9EFV7</accession>
<dbReference type="InterPro" id="IPR036291">
    <property type="entry name" value="NAD(P)-bd_dom_sf"/>
</dbReference>
<evidence type="ECO:0000313" key="3">
    <source>
        <dbReference type="Proteomes" id="UP000233742"/>
    </source>
</evidence>
<keyword evidence="3" id="KW-1185">Reference proteome</keyword>
<evidence type="ECO:0000313" key="2">
    <source>
        <dbReference type="EMBL" id="AUH33850.1"/>
    </source>
</evidence>
<feature type="domain" description="Phosphogluconate dehydrogenase NAD-binding putative C-terminal" evidence="1">
    <location>
        <begin position="188"/>
        <end position="255"/>
    </location>
</feature>
<proteinExistence type="predicted"/>
<dbReference type="EMBL" id="CP025408">
    <property type="protein sequence ID" value="AUH33850.1"/>
    <property type="molecule type" value="Genomic_DNA"/>
</dbReference>
<dbReference type="AlphaFoldDB" id="A0A2K9EFV7"/>
<protein>
    <submittedName>
        <fullName evidence="2">6-phosphogluconate dehydrogenase</fullName>
    </submittedName>
</protein>
<dbReference type="Pfam" id="PF09130">
    <property type="entry name" value="DUF1932"/>
    <property type="match status" value="1"/>
</dbReference>
<dbReference type="RefSeq" id="WP_101460516.1">
    <property type="nucleotide sequence ID" value="NZ_CP025408.1"/>
</dbReference>
<reference evidence="2 3" key="1">
    <citation type="submission" date="2017-12" db="EMBL/GenBank/DDBJ databases">
        <authorList>
            <person name="Hurst M.R.H."/>
        </authorList>
    </citation>
    <scope>NUCLEOTIDE SEQUENCE [LARGE SCALE GENOMIC DNA]</scope>
    <source>
        <strain evidence="2 3">BM15</strain>
    </source>
</reference>
<dbReference type="InterPro" id="IPR013328">
    <property type="entry name" value="6PGD_dom2"/>
</dbReference>
<dbReference type="Gene3D" id="3.40.50.720">
    <property type="entry name" value="NAD(P)-binding Rossmann-like Domain"/>
    <property type="match status" value="1"/>
</dbReference>
<dbReference type="SUPFAM" id="SSF48179">
    <property type="entry name" value="6-phosphogluconate dehydrogenase C-terminal domain-like"/>
    <property type="match status" value="1"/>
</dbReference>
<dbReference type="InterPro" id="IPR015814">
    <property type="entry name" value="Pgluconate_DH_NAD-bd_C"/>
</dbReference>
<organism evidence="2 3">
    <name type="scientific">Paracoccus tegillarcae</name>
    <dbReference type="NCBI Taxonomy" id="1529068"/>
    <lineage>
        <taxon>Bacteria</taxon>
        <taxon>Pseudomonadati</taxon>
        <taxon>Pseudomonadota</taxon>
        <taxon>Alphaproteobacteria</taxon>
        <taxon>Rhodobacterales</taxon>
        <taxon>Paracoccaceae</taxon>
        <taxon>Paracoccus</taxon>
    </lineage>
</organism>